<keyword evidence="2" id="KW-1185">Reference proteome</keyword>
<organism evidence="1 2">
    <name type="scientific">Tessaracoccus lapidicaptus</name>
    <dbReference type="NCBI Taxonomy" id="1427523"/>
    <lineage>
        <taxon>Bacteria</taxon>
        <taxon>Bacillati</taxon>
        <taxon>Actinomycetota</taxon>
        <taxon>Actinomycetes</taxon>
        <taxon>Propionibacteriales</taxon>
        <taxon>Propionibacteriaceae</taxon>
        <taxon>Tessaracoccus</taxon>
    </lineage>
</organism>
<name>A0A1C0ARK0_9ACTN</name>
<sequence>MVSAADPVLAEVWRGEHLECLHHGALAVTGPGGDTRLTLGDASSPMLPRSSLKPMQAVAMLRHGLDLDGALLALAGASHSGEPFHLDGVRAILSGAGLTPSDLRTTPGLPLDQDAQAAWLAAGHGREPLAHNCSGKHAAMLRTCVRAGWDPGSYLEPAHPLQLACARAIADLTGEDAGGPVVDGCGAPAFAVSLVGLARSFGRLAAAAEGPERHVADAFRAHPEYASGTRRDEVVLHREVPGLMCKVGAEGCYAVGLPDGTGIAVKVGDGHHRATVPVLIAVLTALGHGTAALSALDPEPVLGHGRRVGAVTLAEPVRGAIATSLG</sequence>
<dbReference type="EMBL" id="MBQD01000003">
    <property type="protein sequence ID" value="OCL37028.1"/>
    <property type="molecule type" value="Genomic_DNA"/>
</dbReference>
<dbReference type="RefSeq" id="WP_068749739.1">
    <property type="nucleotide sequence ID" value="NZ_MBQD01000003.1"/>
</dbReference>
<dbReference type="PANTHER" id="PTHR42110">
    <property type="entry name" value="L-ASPARAGINASE, PUTATIVE (AFU_ORTHOLOGUE AFUA_3G11890)-RELATED"/>
    <property type="match status" value="1"/>
</dbReference>
<dbReference type="Proteomes" id="UP000093501">
    <property type="component" value="Unassembled WGS sequence"/>
</dbReference>
<gene>
    <name evidence="1" type="ORF">BCR15_12255</name>
</gene>
<evidence type="ECO:0000313" key="2">
    <source>
        <dbReference type="Proteomes" id="UP000093501"/>
    </source>
</evidence>
<dbReference type="Pfam" id="PF06089">
    <property type="entry name" value="Asparaginase_II"/>
    <property type="match status" value="1"/>
</dbReference>
<reference evidence="2" key="1">
    <citation type="submission" date="2016-07" db="EMBL/GenBank/DDBJ databases">
        <authorList>
            <person name="Florea S."/>
            <person name="Webb J.S."/>
            <person name="Jaromczyk J."/>
            <person name="Schardl C.L."/>
        </authorList>
    </citation>
    <scope>NUCLEOTIDE SEQUENCE [LARGE SCALE GENOMIC DNA]</scope>
    <source>
        <strain evidence="2">IPBSL-7</strain>
    </source>
</reference>
<proteinExistence type="predicted"/>
<dbReference type="InterPro" id="IPR010349">
    <property type="entry name" value="Asparaginase_II"/>
</dbReference>
<comment type="caution">
    <text evidence="1">The sequence shown here is derived from an EMBL/GenBank/DDBJ whole genome shotgun (WGS) entry which is preliminary data.</text>
</comment>
<evidence type="ECO:0000313" key="1">
    <source>
        <dbReference type="EMBL" id="OCL37028.1"/>
    </source>
</evidence>
<accession>A0A1C0ARK0</accession>
<dbReference type="AlphaFoldDB" id="A0A1C0ARK0"/>
<dbReference type="PANTHER" id="PTHR42110:SF1">
    <property type="entry name" value="L-ASPARAGINASE, PUTATIVE (AFU_ORTHOLOGUE AFUA_3G11890)-RELATED"/>
    <property type="match status" value="1"/>
</dbReference>
<protein>
    <submittedName>
        <fullName evidence="1">Asparaginase</fullName>
    </submittedName>
</protein>